<accession>A0A9Q0ZLS0</accession>
<evidence type="ECO:0000313" key="2">
    <source>
        <dbReference type="EMBL" id="KAJ6739305.1"/>
    </source>
</evidence>
<comment type="caution">
    <text evidence="2">The sequence shown here is derived from an EMBL/GenBank/DDBJ whole genome shotgun (WGS) entry which is preliminary data.</text>
</comment>
<keyword evidence="3" id="KW-1185">Reference proteome</keyword>
<evidence type="ECO:0000256" key="1">
    <source>
        <dbReference type="SAM" id="MobiDB-lite"/>
    </source>
</evidence>
<dbReference type="EMBL" id="JAPFFM010000010">
    <property type="protein sequence ID" value="KAJ6739305.1"/>
    <property type="molecule type" value="Genomic_DNA"/>
</dbReference>
<proteinExistence type="predicted"/>
<evidence type="ECO:0000313" key="3">
    <source>
        <dbReference type="Proteomes" id="UP001151752"/>
    </source>
</evidence>
<sequence length="100" mass="11917">MRLKQPNQEVARTSWNNQENFLKVLYNHSPVQTHLYHDQPLTHQFLPPSNKRNYHRKIYNSLYTHKAQKPAQKMSNHHLRTRRDLPSPSPQSNISLLHST</sequence>
<gene>
    <name evidence="2" type="ORF">OIU74_004132</name>
</gene>
<reference evidence="2" key="1">
    <citation type="submission" date="2022-11" db="EMBL/GenBank/DDBJ databases">
        <authorList>
            <person name="Hyden B.L."/>
            <person name="Feng K."/>
            <person name="Yates T."/>
            <person name="Jawdy S."/>
            <person name="Smart L.B."/>
            <person name="Muchero W."/>
        </authorList>
    </citation>
    <scope>NUCLEOTIDE SEQUENCE</scope>
    <source>
        <tissue evidence="2">Shoot tip</tissue>
    </source>
</reference>
<reference evidence="2" key="2">
    <citation type="journal article" date="2023" name="Int. J. Mol. Sci.">
        <title>De Novo Assembly and Annotation of 11 Diverse Shrub Willow (Salix) Genomes Reveals Novel Gene Organization in Sex-Linked Regions.</title>
        <authorList>
            <person name="Hyden B."/>
            <person name="Feng K."/>
            <person name="Yates T.B."/>
            <person name="Jawdy S."/>
            <person name="Cereghino C."/>
            <person name="Smart L.B."/>
            <person name="Muchero W."/>
        </authorList>
    </citation>
    <scope>NUCLEOTIDE SEQUENCE</scope>
    <source>
        <tissue evidence="2">Shoot tip</tissue>
    </source>
</reference>
<dbReference type="Proteomes" id="UP001151752">
    <property type="component" value="Chromosome 4"/>
</dbReference>
<protein>
    <submittedName>
        <fullName evidence="2">Uncharacterized protein</fullName>
    </submittedName>
</protein>
<feature type="compositionally biased region" description="Polar residues" evidence="1">
    <location>
        <begin position="90"/>
        <end position="100"/>
    </location>
</feature>
<organism evidence="2 3">
    <name type="scientific">Salix koriyanagi</name>
    <dbReference type="NCBI Taxonomy" id="2511006"/>
    <lineage>
        <taxon>Eukaryota</taxon>
        <taxon>Viridiplantae</taxon>
        <taxon>Streptophyta</taxon>
        <taxon>Embryophyta</taxon>
        <taxon>Tracheophyta</taxon>
        <taxon>Spermatophyta</taxon>
        <taxon>Magnoliopsida</taxon>
        <taxon>eudicotyledons</taxon>
        <taxon>Gunneridae</taxon>
        <taxon>Pentapetalae</taxon>
        <taxon>rosids</taxon>
        <taxon>fabids</taxon>
        <taxon>Malpighiales</taxon>
        <taxon>Salicaceae</taxon>
        <taxon>Saliceae</taxon>
        <taxon>Salix</taxon>
    </lineage>
</organism>
<name>A0A9Q0ZLS0_9ROSI</name>
<dbReference type="AlphaFoldDB" id="A0A9Q0ZLS0"/>
<feature type="region of interest" description="Disordered" evidence="1">
    <location>
        <begin position="66"/>
        <end position="100"/>
    </location>
</feature>